<evidence type="ECO:0000259" key="11">
    <source>
        <dbReference type="PROSITE" id="PS51093"/>
    </source>
</evidence>
<feature type="transmembrane region" description="Helical" evidence="10">
    <location>
        <begin position="146"/>
        <end position="169"/>
    </location>
</feature>
<evidence type="ECO:0000256" key="2">
    <source>
        <dbReference type="ARBA" id="ARBA00022448"/>
    </source>
</evidence>
<dbReference type="InterPro" id="IPR001127">
    <property type="entry name" value="PTS_EIIA_1_perm"/>
</dbReference>
<evidence type="ECO:0000313" key="13">
    <source>
        <dbReference type="EMBL" id="KRM30075.1"/>
    </source>
</evidence>
<dbReference type="InterPro" id="IPR050558">
    <property type="entry name" value="PTS_Sugar-Specific_Components"/>
</dbReference>
<evidence type="ECO:0000313" key="14">
    <source>
        <dbReference type="Proteomes" id="UP000051217"/>
    </source>
</evidence>
<proteinExistence type="predicted"/>
<evidence type="ECO:0000256" key="6">
    <source>
        <dbReference type="ARBA" id="ARBA00022683"/>
    </source>
</evidence>
<dbReference type="PANTHER" id="PTHR30175">
    <property type="entry name" value="PHOSPHOTRANSFERASE SYSTEM TRANSPORT PROTEIN"/>
    <property type="match status" value="1"/>
</dbReference>
<reference evidence="13 14" key="1">
    <citation type="journal article" date="2015" name="Genome Announc.">
        <title>Expanding the biotechnology potential of lactobacilli through comparative genomics of 213 strains and associated genera.</title>
        <authorList>
            <person name="Sun Z."/>
            <person name="Harris H.M."/>
            <person name="McCann A."/>
            <person name="Guo C."/>
            <person name="Argimon S."/>
            <person name="Zhang W."/>
            <person name="Yang X."/>
            <person name="Jeffery I.B."/>
            <person name="Cooney J.C."/>
            <person name="Kagawa T.F."/>
            <person name="Liu W."/>
            <person name="Song Y."/>
            <person name="Salvetti E."/>
            <person name="Wrobel A."/>
            <person name="Rasinkangas P."/>
            <person name="Parkhill J."/>
            <person name="Rea M.C."/>
            <person name="O'Sullivan O."/>
            <person name="Ritari J."/>
            <person name="Douillard F.P."/>
            <person name="Paul Ross R."/>
            <person name="Yang R."/>
            <person name="Briner A.E."/>
            <person name="Felis G.E."/>
            <person name="de Vos W.M."/>
            <person name="Barrangou R."/>
            <person name="Klaenhammer T.R."/>
            <person name="Caufield P.W."/>
            <person name="Cui Y."/>
            <person name="Zhang H."/>
            <person name="O'Toole P.W."/>
        </authorList>
    </citation>
    <scope>NUCLEOTIDE SEQUENCE [LARGE SCALE GENOMIC DNA]</scope>
    <source>
        <strain evidence="13 14">DSM 15836</strain>
    </source>
</reference>
<feature type="transmembrane region" description="Helical" evidence="10">
    <location>
        <begin position="49"/>
        <end position="66"/>
    </location>
</feature>
<keyword evidence="9 10" id="KW-0472">Membrane</keyword>
<evidence type="ECO:0000256" key="3">
    <source>
        <dbReference type="ARBA" id="ARBA00022475"/>
    </source>
</evidence>
<evidence type="ECO:0000256" key="10">
    <source>
        <dbReference type="SAM" id="Phobius"/>
    </source>
</evidence>
<keyword evidence="7 10" id="KW-0812">Transmembrane</keyword>
<feature type="transmembrane region" description="Helical" evidence="10">
    <location>
        <begin position="104"/>
        <end position="126"/>
    </location>
</feature>
<dbReference type="SUPFAM" id="SSF51261">
    <property type="entry name" value="Duplicated hybrid motif"/>
    <property type="match status" value="1"/>
</dbReference>
<keyword evidence="14" id="KW-1185">Reference proteome</keyword>
<keyword evidence="4" id="KW-0762">Sugar transport</keyword>
<accession>A0ABR5PMR5</accession>
<dbReference type="EMBL" id="AZFI01000023">
    <property type="protein sequence ID" value="KRM30075.1"/>
    <property type="molecule type" value="Genomic_DNA"/>
</dbReference>
<keyword evidence="8 10" id="KW-1133">Transmembrane helix</keyword>
<sequence>MFKQASLLAGALLGAFYPLMVMTGMHWALMPLGLQIFTSQGFDNFMSPAILAATFAMAGATFAVLFKTKDEEMKQISLSAGISAALGITEPAMYGVTLKLKKPFIAAMIGGAISGGILNVFHVKAYGMGMPGLIALPGYVSAHDNANFIVAIIASVIAFVIAFAAAWLLGFEEERTGDLQNETDGGEKQNIQAGTQIKIVAPVSGKAVDVTSLADQTFAGQVMGQTTAIKPSSNEIVAPFDGEITLVAETKHAVGIKSVDGIELLIHLGIDTVELQGKNFISHVKAGDHIAQGDLLMVMDVAAIKKAGYDPVVLSIVTNTADYLNVISTTTSDNIVVGDNVAAAIS</sequence>
<comment type="subcellular location">
    <subcellularLocation>
        <location evidence="1">Cell membrane</location>
        <topology evidence="1">Multi-pass membrane protein</topology>
    </subcellularLocation>
</comment>
<evidence type="ECO:0000256" key="4">
    <source>
        <dbReference type="ARBA" id="ARBA00022597"/>
    </source>
</evidence>
<keyword evidence="3" id="KW-1003">Cell membrane</keyword>
<dbReference type="Pfam" id="PF02378">
    <property type="entry name" value="PTS_EIIC"/>
    <property type="match status" value="1"/>
</dbReference>
<feature type="domain" description="PTS EIIC type-1" evidence="12">
    <location>
        <begin position="1"/>
        <end position="181"/>
    </location>
</feature>
<evidence type="ECO:0000256" key="9">
    <source>
        <dbReference type="ARBA" id="ARBA00023136"/>
    </source>
</evidence>
<keyword evidence="6" id="KW-0598">Phosphotransferase system</keyword>
<keyword evidence="5" id="KW-0808">Transferase</keyword>
<evidence type="ECO:0000256" key="7">
    <source>
        <dbReference type="ARBA" id="ARBA00022692"/>
    </source>
</evidence>
<feature type="domain" description="PTS EIIA type-1" evidence="11">
    <location>
        <begin position="215"/>
        <end position="319"/>
    </location>
</feature>
<dbReference type="InterPro" id="IPR013013">
    <property type="entry name" value="PTS_EIIC_1"/>
</dbReference>
<dbReference type="Gene3D" id="2.70.70.10">
    <property type="entry name" value="Glucose Permease (Domain IIA)"/>
    <property type="match status" value="1"/>
</dbReference>
<keyword evidence="2" id="KW-0813">Transport</keyword>
<name>A0ABR5PMR5_9LACO</name>
<dbReference type="InterPro" id="IPR003352">
    <property type="entry name" value="PTS_EIIC"/>
</dbReference>
<evidence type="ECO:0000256" key="8">
    <source>
        <dbReference type="ARBA" id="ARBA00022989"/>
    </source>
</evidence>
<evidence type="ECO:0000256" key="5">
    <source>
        <dbReference type="ARBA" id="ARBA00022679"/>
    </source>
</evidence>
<evidence type="ECO:0000256" key="1">
    <source>
        <dbReference type="ARBA" id="ARBA00004651"/>
    </source>
</evidence>
<dbReference type="NCBIfam" id="TIGR00830">
    <property type="entry name" value="PTBA"/>
    <property type="match status" value="1"/>
</dbReference>
<dbReference type="PROSITE" id="PS00371">
    <property type="entry name" value="PTS_EIIA_TYPE_1_HIS"/>
    <property type="match status" value="1"/>
</dbReference>
<dbReference type="Proteomes" id="UP000051217">
    <property type="component" value="Unassembled WGS sequence"/>
</dbReference>
<protein>
    <submittedName>
        <fullName evidence="13">Beta-glucoside-specific phosphotransferase system (PTS), IIABC component</fullName>
    </submittedName>
</protein>
<dbReference type="PROSITE" id="PS51093">
    <property type="entry name" value="PTS_EIIA_TYPE_1"/>
    <property type="match status" value="1"/>
</dbReference>
<feature type="transmembrane region" description="Helical" evidence="10">
    <location>
        <begin position="7"/>
        <end position="29"/>
    </location>
</feature>
<dbReference type="PANTHER" id="PTHR30175:SF1">
    <property type="entry name" value="PTS SYSTEM ARBUTIN-, CELLOBIOSE-, AND SALICIN-SPECIFIC EIIBC COMPONENT-RELATED"/>
    <property type="match status" value="1"/>
</dbReference>
<gene>
    <name evidence="13" type="ORF">FC65_GL001063</name>
</gene>
<dbReference type="PROSITE" id="PS51103">
    <property type="entry name" value="PTS_EIIC_TYPE_1"/>
    <property type="match status" value="1"/>
</dbReference>
<evidence type="ECO:0000259" key="12">
    <source>
        <dbReference type="PROSITE" id="PS51103"/>
    </source>
</evidence>
<dbReference type="Pfam" id="PF00358">
    <property type="entry name" value="PTS_EIIA_1"/>
    <property type="match status" value="1"/>
</dbReference>
<dbReference type="InterPro" id="IPR011055">
    <property type="entry name" value="Dup_hybrid_motif"/>
</dbReference>
<comment type="caution">
    <text evidence="13">The sequence shown here is derived from an EMBL/GenBank/DDBJ whole genome shotgun (WGS) entry which is preliminary data.</text>
</comment>
<organism evidence="13 14">
    <name type="scientific">Ligilactobacillus acidipiscis DSM 15836</name>
    <dbReference type="NCBI Taxonomy" id="1423716"/>
    <lineage>
        <taxon>Bacteria</taxon>
        <taxon>Bacillati</taxon>
        <taxon>Bacillota</taxon>
        <taxon>Bacilli</taxon>
        <taxon>Lactobacillales</taxon>
        <taxon>Lactobacillaceae</taxon>
        <taxon>Ligilactobacillus</taxon>
    </lineage>
</organism>